<dbReference type="Gramene" id="ORUFI04G01120.1">
    <property type="protein sequence ID" value="ORUFI04G01120.1"/>
    <property type="gene ID" value="ORUFI04G01120"/>
</dbReference>
<protein>
    <submittedName>
        <fullName evidence="1">Uncharacterized protein</fullName>
    </submittedName>
</protein>
<name>A0A0E0P4N8_ORYRU</name>
<evidence type="ECO:0000313" key="2">
    <source>
        <dbReference type="Proteomes" id="UP000008022"/>
    </source>
</evidence>
<evidence type="ECO:0000313" key="1">
    <source>
        <dbReference type="EnsemblPlants" id="ORUFI04G01120.1"/>
    </source>
</evidence>
<dbReference type="EnsemblPlants" id="ORUFI04G01120.1">
    <property type="protein sequence ID" value="ORUFI04G01120.1"/>
    <property type="gene ID" value="ORUFI04G01120"/>
</dbReference>
<keyword evidence="2" id="KW-1185">Reference proteome</keyword>
<reference evidence="1" key="2">
    <citation type="submission" date="2015-06" db="UniProtKB">
        <authorList>
            <consortium name="EnsemblPlants"/>
        </authorList>
    </citation>
    <scope>IDENTIFICATION</scope>
</reference>
<dbReference type="HOGENOM" id="CLU_1646471_0_0_1"/>
<dbReference type="AlphaFoldDB" id="A0A0E0P4N8"/>
<organism evidence="1 2">
    <name type="scientific">Oryza rufipogon</name>
    <name type="common">Brownbeard rice</name>
    <name type="synonym">Asian wild rice</name>
    <dbReference type="NCBI Taxonomy" id="4529"/>
    <lineage>
        <taxon>Eukaryota</taxon>
        <taxon>Viridiplantae</taxon>
        <taxon>Streptophyta</taxon>
        <taxon>Embryophyta</taxon>
        <taxon>Tracheophyta</taxon>
        <taxon>Spermatophyta</taxon>
        <taxon>Magnoliopsida</taxon>
        <taxon>Liliopsida</taxon>
        <taxon>Poales</taxon>
        <taxon>Poaceae</taxon>
        <taxon>BOP clade</taxon>
        <taxon>Oryzoideae</taxon>
        <taxon>Oryzeae</taxon>
        <taxon>Oryzinae</taxon>
        <taxon>Oryza</taxon>
    </lineage>
</organism>
<proteinExistence type="predicted"/>
<dbReference type="Proteomes" id="UP000008022">
    <property type="component" value="Unassembled WGS sequence"/>
</dbReference>
<reference evidence="2" key="1">
    <citation type="submission" date="2013-06" db="EMBL/GenBank/DDBJ databases">
        <authorList>
            <person name="Zhao Q."/>
        </authorList>
    </citation>
    <scope>NUCLEOTIDE SEQUENCE</scope>
    <source>
        <strain evidence="2">cv. W1943</strain>
    </source>
</reference>
<accession>A0A0E0P4N8</accession>
<sequence>MADPLAAGDGNDCSEFEWWREVAEGGSIGHGSGRADGLSARMEIRTAPIEGLMTLRQSISGISGCRGEHVMVGTSDDISIIVSSLPKRSSDSKEQGRERCLGDEEGWIISRQDDCSASFGCHCRGDIRLCERTTSTRFELFASQESMNVPRVDSQISTTKG</sequence>